<dbReference type="EMBL" id="ML179307">
    <property type="protein sequence ID" value="THU91407.1"/>
    <property type="molecule type" value="Genomic_DNA"/>
</dbReference>
<gene>
    <name evidence="1" type="ORF">K435DRAFT_801301</name>
    <name evidence="2" type="ORF">K435DRAFT_801304</name>
</gene>
<proteinExistence type="predicted"/>
<dbReference type="EMBL" id="ML179307">
    <property type="protein sequence ID" value="THU91404.1"/>
    <property type="molecule type" value="Genomic_DNA"/>
</dbReference>
<evidence type="ECO:0000313" key="1">
    <source>
        <dbReference type="EMBL" id="THU91404.1"/>
    </source>
</evidence>
<evidence type="ECO:0000313" key="2">
    <source>
        <dbReference type="EMBL" id="THU91407.1"/>
    </source>
</evidence>
<keyword evidence="3" id="KW-1185">Reference proteome</keyword>
<sequence length="116" mass="13418">MYRQICGNGTLKMPSKQMNPVIVWNYVRYYRKYNYRCVHSLDQGTGILALTDELLRDHGNIYYDIQYISKPVQSAKPSPEFLGDDMIRTESFQPWLFLSVRNLVPSTGSYKANGNA</sequence>
<name>A0A4S8LPZ5_DENBC</name>
<dbReference type="AlphaFoldDB" id="A0A4S8LPZ5"/>
<organism evidence="1 3">
    <name type="scientific">Dendrothele bispora (strain CBS 962.96)</name>
    <dbReference type="NCBI Taxonomy" id="1314807"/>
    <lineage>
        <taxon>Eukaryota</taxon>
        <taxon>Fungi</taxon>
        <taxon>Dikarya</taxon>
        <taxon>Basidiomycota</taxon>
        <taxon>Agaricomycotina</taxon>
        <taxon>Agaricomycetes</taxon>
        <taxon>Agaricomycetidae</taxon>
        <taxon>Agaricales</taxon>
        <taxon>Agaricales incertae sedis</taxon>
        <taxon>Dendrothele</taxon>
    </lineage>
</organism>
<accession>A0A4S8LPZ5</accession>
<dbReference type="Proteomes" id="UP000297245">
    <property type="component" value="Unassembled WGS sequence"/>
</dbReference>
<protein>
    <submittedName>
        <fullName evidence="1">Uncharacterized protein</fullName>
    </submittedName>
</protein>
<reference evidence="1 3" key="1">
    <citation type="journal article" date="2019" name="Nat. Ecol. Evol.">
        <title>Megaphylogeny resolves global patterns of mushroom evolution.</title>
        <authorList>
            <person name="Varga T."/>
            <person name="Krizsan K."/>
            <person name="Foldi C."/>
            <person name="Dima B."/>
            <person name="Sanchez-Garcia M."/>
            <person name="Sanchez-Ramirez S."/>
            <person name="Szollosi G.J."/>
            <person name="Szarkandi J.G."/>
            <person name="Papp V."/>
            <person name="Albert L."/>
            <person name="Andreopoulos W."/>
            <person name="Angelini C."/>
            <person name="Antonin V."/>
            <person name="Barry K.W."/>
            <person name="Bougher N.L."/>
            <person name="Buchanan P."/>
            <person name="Buyck B."/>
            <person name="Bense V."/>
            <person name="Catcheside P."/>
            <person name="Chovatia M."/>
            <person name="Cooper J."/>
            <person name="Damon W."/>
            <person name="Desjardin D."/>
            <person name="Finy P."/>
            <person name="Geml J."/>
            <person name="Haridas S."/>
            <person name="Hughes K."/>
            <person name="Justo A."/>
            <person name="Karasinski D."/>
            <person name="Kautmanova I."/>
            <person name="Kiss B."/>
            <person name="Kocsube S."/>
            <person name="Kotiranta H."/>
            <person name="LaButti K.M."/>
            <person name="Lechner B.E."/>
            <person name="Liimatainen K."/>
            <person name="Lipzen A."/>
            <person name="Lukacs Z."/>
            <person name="Mihaltcheva S."/>
            <person name="Morgado L.N."/>
            <person name="Niskanen T."/>
            <person name="Noordeloos M.E."/>
            <person name="Ohm R.A."/>
            <person name="Ortiz-Santana B."/>
            <person name="Ovrebo C."/>
            <person name="Racz N."/>
            <person name="Riley R."/>
            <person name="Savchenko A."/>
            <person name="Shiryaev A."/>
            <person name="Soop K."/>
            <person name="Spirin V."/>
            <person name="Szebenyi C."/>
            <person name="Tomsovsky M."/>
            <person name="Tulloss R.E."/>
            <person name="Uehling J."/>
            <person name="Grigoriev I.V."/>
            <person name="Vagvolgyi C."/>
            <person name="Papp T."/>
            <person name="Martin F.M."/>
            <person name="Miettinen O."/>
            <person name="Hibbett D.S."/>
            <person name="Nagy L.G."/>
        </authorList>
    </citation>
    <scope>NUCLEOTIDE SEQUENCE [LARGE SCALE GENOMIC DNA]</scope>
    <source>
        <strain evidence="1 3">CBS 962.96</strain>
    </source>
</reference>
<evidence type="ECO:0000313" key="3">
    <source>
        <dbReference type="Proteomes" id="UP000297245"/>
    </source>
</evidence>